<accession>A0A816MEB3</accession>
<dbReference type="Gene3D" id="3.10.10.10">
    <property type="entry name" value="HIV Type 1 Reverse Transcriptase, subunit A, domain 1"/>
    <property type="match status" value="1"/>
</dbReference>
<dbReference type="SUPFAM" id="SSF56672">
    <property type="entry name" value="DNA/RNA polymerases"/>
    <property type="match status" value="1"/>
</dbReference>
<keyword evidence="3" id="KW-0540">Nuclease</keyword>
<keyword evidence="6" id="KW-0695">RNA-directed DNA polymerase</keyword>
<dbReference type="InterPro" id="IPR043502">
    <property type="entry name" value="DNA/RNA_pol_sf"/>
</dbReference>
<evidence type="ECO:0000256" key="4">
    <source>
        <dbReference type="ARBA" id="ARBA00022759"/>
    </source>
</evidence>
<evidence type="ECO:0000313" key="10">
    <source>
        <dbReference type="EMBL" id="CAF1974831.1"/>
    </source>
</evidence>
<keyword evidence="2" id="KW-0548">Nucleotidyltransferase</keyword>
<dbReference type="Pfam" id="PF00078">
    <property type="entry name" value="RVT_1"/>
    <property type="match status" value="1"/>
</dbReference>
<dbReference type="GO" id="GO:0003676">
    <property type="term" value="F:nucleic acid binding"/>
    <property type="evidence" value="ECO:0007669"/>
    <property type="project" value="InterPro"/>
</dbReference>
<dbReference type="Pfam" id="PF00665">
    <property type="entry name" value="rve"/>
    <property type="match status" value="1"/>
</dbReference>
<dbReference type="CDD" id="cd01647">
    <property type="entry name" value="RT_LTR"/>
    <property type="match status" value="1"/>
</dbReference>
<dbReference type="InterPro" id="IPR001584">
    <property type="entry name" value="Integrase_cat-core"/>
</dbReference>
<dbReference type="Gene3D" id="3.30.70.270">
    <property type="match status" value="2"/>
</dbReference>
<evidence type="ECO:0000256" key="6">
    <source>
        <dbReference type="ARBA" id="ARBA00022918"/>
    </source>
</evidence>
<dbReference type="Pfam" id="PF17921">
    <property type="entry name" value="Integrase_H2C2"/>
    <property type="match status" value="1"/>
</dbReference>
<dbReference type="GO" id="GO:0015074">
    <property type="term" value="P:DNA integration"/>
    <property type="evidence" value="ECO:0007669"/>
    <property type="project" value="InterPro"/>
</dbReference>
<reference evidence="10" key="1">
    <citation type="submission" date="2021-02" db="EMBL/GenBank/DDBJ databases">
        <authorList>
            <person name="Nowell W R."/>
        </authorList>
    </citation>
    <scope>NUCLEOTIDE SEQUENCE</scope>
</reference>
<dbReference type="GO" id="GO:0003964">
    <property type="term" value="F:RNA-directed DNA polymerase activity"/>
    <property type="evidence" value="ECO:0007669"/>
    <property type="project" value="UniProtKB-KW"/>
</dbReference>
<sequence length="1954" mass="227842">MADQTLLSKARKARFDDLPNFSGHPSEDVERFLKSIKNITKANDESNNPEILEIVRGKLTRSAGLWFDNNEHSFGTWSDFEIQFRTRYFSTTMTHTKFDKLKQRIQLPDEPVTSYIDDVINLCREIDPHMSDSIIIQHLMSGLNPDFRKEISRRESCMNTLSEFFKYAKIEQDLYDTFEKSRQLTLESNHSNFTYNHTTIPSLTTMIKQPNQPYQIMKMNDPIRHDTSIQRSVFKRNSGYSPESQPAFTSNKQIQMNLSQKPYYTKYSNDQSTFQHQFNNCKVCGRQNHRTIDCFRKRTTGCFNCGQNHIVRDSNSTPLNIIGQVKLAIKIRYITTYVIAHVATNLITSILLGNDWINSNHVHLFGDQKRLTIPDQNGPLISIPYVEPSGINYPALLVHQITLPPHSQTLVDITCQVNNDTNIIFEPYARHISKFIFIPHTLLNINNNQAKVLLINAQNRQQTLSRNTRIGTISRDATYTIYTTTQVPATHHSNSHKHYRSLSQNFKPQPTKAILYKKDNSENEQLNIICDSCNEHFLSGNDLQKHLRAECYSDQIRKQILEATKHIENPKHQLAIQDILWRNKILFDPTPSTINIPPQSAIKTGDHPPIYSKQYPASYKDQDIKLQETKKLLERGQIEESTSPWSSPIVLVKKKDKTMRFCIDYRRLNAITIKDAFPLPRIDEIFDQLSDAIYYTKFDFKSGYFQVPLSKEDRPRTAFSTRDNHYQFTVLPQGITNGPATFQRVINHILGPARWQYALAYIDDIIIYSKTFEKHLSHLNDICTILKNTRFRLNPDKCEIARTQTDYLGHNIKHGEICPSSNNINGLLNTRLPQTPDKACKFVKAAEYYRKFIPKFSQIAEPLRKFVPTTRTQQKKGQKTIIILTDEEIKAFEELKKFLTTDLVLRIPNNRFPFKVQTDASDEGIGAVLLQTYPEGDRPIAYLSKKFTQAQRKWSPMEQECYAFICALDKWNNYLNGIKFIWETDHKALTQLNQKAQINKRCERWRLKILEYDYKVKYIPGLTNSMPDYLSRSPVDDAEEDPDEISFFTSKTTQTDSNSINYHSPIVTAVQTRAMKLRNEVINDTEDSTKLISDSLNTSIEENRIIPFSMEQLGQAQQNDNYAKNILNNIKNYKNYTVKDNILMRRSNPPVPYVPQGDLRRTILHIYHDTAANGAHFGRNKTLHKIKQRYFWPSMYKDINNYIKSCILCAQFNPRRQKPPGTLKPIKPPDGVWQLVSMDFHGPINPTSQRGNKYIISFTDVLSKFVVTKAVRDNTAQTVVRFLKEDIIAKFGTPRCILTDNGTHFTSTVTNELFKQIGTTHLYSTPYHPQTNGQIERYNSTMDAKIAALSNVHKTNWDDQLPFVTFNYNTSIHSSTKLIPFEMMYGRSPVLPFDHQDTNVTLSYDTEHVNKLNQFLSILNEQAKCNIIKHQEQYKQHYDRNRSNPVYNIGDLVLVKTLNTRYKFDLRYEGPFRIIKKITEKTFTIQHVKKQTLYHIKWKLDNIPSTYTGKSRQNYSKSLRKKLKEHHYASTYQPFTPLPHTLHYINRTTSEETLNQINQTVTTSLYFTLDTESIQIRQRKNKPVLIQIQALVSHHFSVIFIFEMCHLPREHTTTFNLIKNLITTIFNSSKPIYIWGERDELTPFVIYNLFSATQLSLTNFQNLQDKFKEQWQQQHPHITSTISSSDLTHECVCEKCIGKSSHELWSLQDAVSYELKEWLDKRSTMSYFNIGLDPQLSQLNLKEQQDRQKLTNYAANDCLSMQRFLIKMQIITIAPTTTTTTNIHPSNINHENIEPISSDDSEPEPEREPEPEIEPEEQQSQRTVTFNTPLSILEPKKHEQLSSEERKKIHNRICTIKQRHRYYRHELTFRDIDRRFTIRKIKNILRQYDISFYAVNVSTSSTTNTKTLYVGIRDPSLIQAYDQRTCMLFSTHHYNKINSRQRRYHSSSHSNRRH</sequence>
<keyword evidence="4" id="KW-0255">Endonuclease</keyword>
<dbReference type="PANTHER" id="PTHR37984:SF5">
    <property type="entry name" value="PROTEIN NYNRIN-LIKE"/>
    <property type="match status" value="1"/>
</dbReference>
<dbReference type="InterPro" id="IPR036397">
    <property type="entry name" value="RNaseH_sf"/>
</dbReference>
<feature type="domain" description="Reverse transcriptase" evidence="8">
    <location>
        <begin position="633"/>
        <end position="812"/>
    </location>
</feature>
<protein>
    <recommendedName>
        <fullName evidence="12">Reverse transcriptase</fullName>
    </recommendedName>
</protein>
<dbReference type="InterPro" id="IPR041373">
    <property type="entry name" value="RT_RNaseH"/>
</dbReference>
<dbReference type="InterPro" id="IPR043128">
    <property type="entry name" value="Rev_trsase/Diguanyl_cyclase"/>
</dbReference>
<dbReference type="FunFam" id="1.10.340.70:FF:000001">
    <property type="entry name" value="Retrovirus-related Pol polyprotein from transposon gypsy-like Protein"/>
    <property type="match status" value="1"/>
</dbReference>
<evidence type="ECO:0008006" key="12">
    <source>
        <dbReference type="Google" id="ProtNLM"/>
    </source>
</evidence>
<dbReference type="CDD" id="cd09274">
    <property type="entry name" value="RNase_HI_RT_Ty3"/>
    <property type="match status" value="1"/>
</dbReference>
<dbReference type="InterPro" id="IPR050951">
    <property type="entry name" value="Retrovirus_Pol_polyprotein"/>
</dbReference>
<dbReference type="SUPFAM" id="SSF53098">
    <property type="entry name" value="Ribonuclease H-like"/>
    <property type="match status" value="1"/>
</dbReference>
<dbReference type="Proteomes" id="UP000663856">
    <property type="component" value="Unassembled WGS sequence"/>
</dbReference>
<dbReference type="FunFam" id="3.30.420.10:FF:000032">
    <property type="entry name" value="Retrovirus-related Pol polyprotein from transposon 297-like Protein"/>
    <property type="match status" value="1"/>
</dbReference>
<feature type="region of interest" description="Disordered" evidence="7">
    <location>
        <begin position="1779"/>
        <end position="1846"/>
    </location>
</feature>
<dbReference type="GO" id="GO:0004519">
    <property type="term" value="F:endonuclease activity"/>
    <property type="evidence" value="ECO:0007669"/>
    <property type="project" value="UniProtKB-KW"/>
</dbReference>
<dbReference type="Gene3D" id="1.10.340.70">
    <property type="match status" value="1"/>
</dbReference>
<proteinExistence type="predicted"/>
<evidence type="ECO:0000256" key="1">
    <source>
        <dbReference type="ARBA" id="ARBA00022679"/>
    </source>
</evidence>
<dbReference type="Gene3D" id="3.30.420.10">
    <property type="entry name" value="Ribonuclease H-like superfamily/Ribonuclease H"/>
    <property type="match status" value="1"/>
</dbReference>
<dbReference type="FunFam" id="3.10.20.370:FF:000001">
    <property type="entry name" value="Retrovirus-related Pol polyprotein from transposon 17.6-like protein"/>
    <property type="match status" value="1"/>
</dbReference>
<evidence type="ECO:0000256" key="5">
    <source>
        <dbReference type="ARBA" id="ARBA00022801"/>
    </source>
</evidence>
<keyword evidence="5" id="KW-0378">Hydrolase</keyword>
<feature type="compositionally biased region" description="Basic and acidic residues" evidence="7">
    <location>
        <begin position="1834"/>
        <end position="1846"/>
    </location>
</feature>
<dbReference type="PROSITE" id="PS50994">
    <property type="entry name" value="INTEGRASE"/>
    <property type="match status" value="1"/>
</dbReference>
<dbReference type="Pfam" id="PF17917">
    <property type="entry name" value="RT_RNaseH"/>
    <property type="match status" value="1"/>
</dbReference>
<dbReference type="GO" id="GO:0016787">
    <property type="term" value="F:hydrolase activity"/>
    <property type="evidence" value="ECO:0007669"/>
    <property type="project" value="UniProtKB-KW"/>
</dbReference>
<dbReference type="InterPro" id="IPR000477">
    <property type="entry name" value="RT_dom"/>
</dbReference>
<dbReference type="InterPro" id="IPR012337">
    <property type="entry name" value="RNaseH-like_sf"/>
</dbReference>
<gene>
    <name evidence="10" type="ORF">WKI299_LOCUS3488</name>
</gene>
<keyword evidence="1" id="KW-0808">Transferase</keyword>
<dbReference type="EMBL" id="CAJNRF010000690">
    <property type="protein sequence ID" value="CAF1974831.1"/>
    <property type="molecule type" value="Genomic_DNA"/>
</dbReference>
<name>A0A816MEB3_9BILA</name>
<evidence type="ECO:0000313" key="11">
    <source>
        <dbReference type="Proteomes" id="UP000663856"/>
    </source>
</evidence>
<dbReference type="Pfam" id="PF03732">
    <property type="entry name" value="Retrotrans_gag"/>
    <property type="match status" value="1"/>
</dbReference>
<evidence type="ECO:0000259" key="8">
    <source>
        <dbReference type="PROSITE" id="PS50878"/>
    </source>
</evidence>
<dbReference type="InterPro" id="IPR041588">
    <property type="entry name" value="Integrase_H2C2"/>
</dbReference>
<dbReference type="InterPro" id="IPR005162">
    <property type="entry name" value="Retrotrans_gag_dom"/>
</dbReference>
<evidence type="ECO:0000259" key="9">
    <source>
        <dbReference type="PROSITE" id="PS50994"/>
    </source>
</evidence>
<organism evidence="10 11">
    <name type="scientific">Rotaria magnacalcarata</name>
    <dbReference type="NCBI Taxonomy" id="392030"/>
    <lineage>
        <taxon>Eukaryota</taxon>
        <taxon>Metazoa</taxon>
        <taxon>Spiralia</taxon>
        <taxon>Gnathifera</taxon>
        <taxon>Rotifera</taxon>
        <taxon>Eurotatoria</taxon>
        <taxon>Bdelloidea</taxon>
        <taxon>Philodinida</taxon>
        <taxon>Philodinidae</taxon>
        <taxon>Rotaria</taxon>
    </lineage>
</organism>
<comment type="caution">
    <text evidence="10">The sequence shown here is derived from an EMBL/GenBank/DDBJ whole genome shotgun (WGS) entry which is preliminary data.</text>
</comment>
<evidence type="ECO:0000256" key="2">
    <source>
        <dbReference type="ARBA" id="ARBA00022695"/>
    </source>
</evidence>
<evidence type="ECO:0000256" key="3">
    <source>
        <dbReference type="ARBA" id="ARBA00022722"/>
    </source>
</evidence>
<dbReference type="PROSITE" id="PS50878">
    <property type="entry name" value="RT_POL"/>
    <property type="match status" value="1"/>
</dbReference>
<evidence type="ECO:0000256" key="7">
    <source>
        <dbReference type="SAM" id="MobiDB-lite"/>
    </source>
</evidence>
<dbReference type="PANTHER" id="PTHR37984">
    <property type="entry name" value="PROTEIN CBG26694"/>
    <property type="match status" value="1"/>
</dbReference>
<feature type="domain" description="Integrase catalytic" evidence="9">
    <location>
        <begin position="1224"/>
        <end position="1388"/>
    </location>
</feature>